<evidence type="ECO:0000256" key="1">
    <source>
        <dbReference type="ARBA" id="ARBA00013260"/>
    </source>
</evidence>
<evidence type="ECO:0000256" key="5">
    <source>
        <dbReference type="ARBA" id="ARBA00038063"/>
    </source>
</evidence>
<dbReference type="EC" id="3.1.1.29" evidence="1"/>
<comment type="similarity">
    <text evidence="5">Belongs to the PTH family.</text>
</comment>
<proteinExistence type="inferred from homology"/>
<dbReference type="Pfam" id="PF01195">
    <property type="entry name" value="Pept_tRNA_hydro"/>
    <property type="match status" value="1"/>
</dbReference>
<dbReference type="GO" id="GO:0000049">
    <property type="term" value="F:tRNA binding"/>
    <property type="evidence" value="ECO:0007669"/>
    <property type="project" value="UniProtKB-KW"/>
</dbReference>
<name>A0A0N1HB84_9EURO</name>
<dbReference type="VEuPathDB" id="FungiDB:AB675_9412"/>
<evidence type="ECO:0000256" key="2">
    <source>
        <dbReference type="ARBA" id="ARBA00022555"/>
    </source>
</evidence>
<reference evidence="7 8" key="1">
    <citation type="submission" date="2015-06" db="EMBL/GenBank/DDBJ databases">
        <title>Draft genome of the ant-associated black yeast Phialophora attae CBS 131958.</title>
        <authorList>
            <person name="Moreno L.F."/>
            <person name="Stielow B.J."/>
            <person name="de Hoog S."/>
            <person name="Vicente V.A."/>
            <person name="Weiss V.A."/>
            <person name="de Vries M."/>
            <person name="Cruz L.M."/>
            <person name="Souza E.M."/>
        </authorList>
    </citation>
    <scope>NUCLEOTIDE SEQUENCE [LARGE SCALE GENOMIC DNA]</scope>
    <source>
        <strain evidence="7 8">CBS 131958</strain>
    </source>
</reference>
<dbReference type="STRING" id="1664694.A0A0N1HB84"/>
<protein>
    <recommendedName>
        <fullName evidence="1">peptidyl-tRNA hydrolase</fullName>
        <ecNumber evidence="1">3.1.1.29</ecNumber>
    </recommendedName>
</protein>
<dbReference type="OrthoDB" id="1711136at2759"/>
<dbReference type="EMBL" id="LFJN01000009">
    <property type="protein sequence ID" value="KPI41520.1"/>
    <property type="molecule type" value="Genomic_DNA"/>
</dbReference>
<dbReference type="InterPro" id="IPR001328">
    <property type="entry name" value="Pept_tRNA_hydro"/>
</dbReference>
<keyword evidence="2" id="KW-0820">tRNA-binding</keyword>
<dbReference type="InterPro" id="IPR018171">
    <property type="entry name" value="Pept_tRNA_hydro_CS"/>
</dbReference>
<keyword evidence="8" id="KW-1185">Reference proteome</keyword>
<dbReference type="PROSITE" id="PS01196">
    <property type="entry name" value="PEPT_TRNA_HYDROL_2"/>
    <property type="match status" value="1"/>
</dbReference>
<dbReference type="PANTHER" id="PTHR17224">
    <property type="entry name" value="PEPTIDYL-TRNA HYDROLASE"/>
    <property type="match status" value="1"/>
</dbReference>
<dbReference type="InterPro" id="IPR036416">
    <property type="entry name" value="Pept_tRNA_hydro_sf"/>
</dbReference>
<accession>A0A0N1HB84</accession>
<evidence type="ECO:0000313" key="8">
    <source>
        <dbReference type="Proteomes" id="UP000038010"/>
    </source>
</evidence>
<evidence type="ECO:0000313" key="7">
    <source>
        <dbReference type="EMBL" id="KPI41520.1"/>
    </source>
</evidence>
<feature type="region of interest" description="Disordered" evidence="6">
    <location>
        <begin position="1"/>
        <end position="69"/>
    </location>
</feature>
<keyword evidence="4" id="KW-0694">RNA-binding</keyword>
<comment type="caution">
    <text evidence="7">The sequence shown here is derived from an EMBL/GenBank/DDBJ whole genome shotgun (WGS) entry which is preliminary data.</text>
</comment>
<gene>
    <name evidence="7" type="ORF">AB675_9412</name>
</gene>
<dbReference type="RefSeq" id="XP_018001483.1">
    <property type="nucleotide sequence ID" value="XM_018149942.1"/>
</dbReference>
<evidence type="ECO:0000256" key="4">
    <source>
        <dbReference type="ARBA" id="ARBA00022884"/>
    </source>
</evidence>
<feature type="compositionally biased region" description="Polar residues" evidence="6">
    <location>
        <begin position="21"/>
        <end position="34"/>
    </location>
</feature>
<dbReference type="SUPFAM" id="SSF53178">
    <property type="entry name" value="Peptidyl-tRNA hydrolase-like"/>
    <property type="match status" value="1"/>
</dbReference>
<evidence type="ECO:0000256" key="6">
    <source>
        <dbReference type="SAM" id="MobiDB-lite"/>
    </source>
</evidence>
<dbReference type="Gene3D" id="3.40.50.1470">
    <property type="entry name" value="Peptidyl-tRNA hydrolase"/>
    <property type="match status" value="1"/>
</dbReference>
<dbReference type="AlphaFoldDB" id="A0A0N1HB84"/>
<dbReference type="Proteomes" id="UP000038010">
    <property type="component" value="Unassembled WGS sequence"/>
</dbReference>
<sequence>MSNESTGSASPLRGRQRRRSTSPLHQVHTASSDDSYIESDADDHSSRSSPAPVPNTLRHRRNSSRIDDVAPLKIKKKPLKGKPYLSVNTMQLSSPRSVRLLIASIGNVKPYHSTRHSAGHFLLDALRVRLGIGPLVKSNFGLMRSGVDAGHPQYTLWQSVSAMNVSGEKLLKAWKAFAAEHDQADTVTGLVVLHDELELVPGKLKLRRGPTSPAGHNGIRSIQDKFHGNGIMKQLVDKRYFKIGIGIGRPVSRDKDQVSGYVLGQLTGKEKQEIASKGDELVQMLDREVETLSTSA</sequence>
<keyword evidence="3 7" id="KW-0378">Hydrolase</keyword>
<organism evidence="7 8">
    <name type="scientific">Cyphellophora attinorum</name>
    <dbReference type="NCBI Taxonomy" id="1664694"/>
    <lineage>
        <taxon>Eukaryota</taxon>
        <taxon>Fungi</taxon>
        <taxon>Dikarya</taxon>
        <taxon>Ascomycota</taxon>
        <taxon>Pezizomycotina</taxon>
        <taxon>Eurotiomycetes</taxon>
        <taxon>Chaetothyriomycetidae</taxon>
        <taxon>Chaetothyriales</taxon>
        <taxon>Cyphellophoraceae</taxon>
        <taxon>Cyphellophora</taxon>
    </lineage>
</organism>
<dbReference type="GeneID" id="28741822"/>
<dbReference type="GO" id="GO:0004045">
    <property type="term" value="F:peptidyl-tRNA hydrolase activity"/>
    <property type="evidence" value="ECO:0007669"/>
    <property type="project" value="UniProtKB-EC"/>
</dbReference>
<evidence type="ECO:0000256" key="3">
    <source>
        <dbReference type="ARBA" id="ARBA00022801"/>
    </source>
</evidence>
<dbReference type="PANTHER" id="PTHR17224:SF1">
    <property type="entry name" value="PEPTIDYL-TRNA HYDROLASE"/>
    <property type="match status" value="1"/>
</dbReference>